<feature type="region of interest" description="Disordered" evidence="10">
    <location>
        <begin position="395"/>
        <end position="414"/>
    </location>
</feature>
<evidence type="ECO:0000256" key="8">
    <source>
        <dbReference type="ARBA" id="ARBA00023170"/>
    </source>
</evidence>
<evidence type="ECO:0000256" key="6">
    <source>
        <dbReference type="ARBA" id="ARBA00023040"/>
    </source>
</evidence>
<feature type="compositionally biased region" description="Basic and acidic residues" evidence="10">
    <location>
        <begin position="497"/>
        <end position="506"/>
    </location>
</feature>
<evidence type="ECO:0000256" key="2">
    <source>
        <dbReference type="ARBA" id="ARBA00011085"/>
    </source>
</evidence>
<evidence type="ECO:0000256" key="7">
    <source>
        <dbReference type="ARBA" id="ARBA00023136"/>
    </source>
</evidence>
<gene>
    <name evidence="12" type="ORF">QBC34DRAFT_3623</name>
</gene>
<feature type="region of interest" description="Disordered" evidence="10">
    <location>
        <begin position="487"/>
        <end position="554"/>
    </location>
</feature>
<dbReference type="Proteomes" id="UP001321760">
    <property type="component" value="Unassembled WGS sequence"/>
</dbReference>
<organism evidence="12 13">
    <name type="scientific">Podospora aff. communis PSN243</name>
    <dbReference type="NCBI Taxonomy" id="3040156"/>
    <lineage>
        <taxon>Eukaryota</taxon>
        <taxon>Fungi</taxon>
        <taxon>Dikarya</taxon>
        <taxon>Ascomycota</taxon>
        <taxon>Pezizomycotina</taxon>
        <taxon>Sordariomycetes</taxon>
        <taxon>Sordariomycetidae</taxon>
        <taxon>Sordariales</taxon>
        <taxon>Podosporaceae</taxon>
        <taxon>Podospora</taxon>
    </lineage>
</organism>
<dbReference type="GO" id="GO:0004932">
    <property type="term" value="F:mating-type factor pheromone receptor activity"/>
    <property type="evidence" value="ECO:0007669"/>
    <property type="project" value="InterPro"/>
</dbReference>
<dbReference type="PRINTS" id="PR00899">
    <property type="entry name" value="GPCRSTE3"/>
</dbReference>
<dbReference type="GO" id="GO:0000750">
    <property type="term" value="P:pheromone-dependent signal transduction involved in conjugation with cellular fusion"/>
    <property type="evidence" value="ECO:0007669"/>
    <property type="project" value="TreeGrafter"/>
</dbReference>
<feature type="transmembrane region" description="Helical" evidence="11">
    <location>
        <begin position="324"/>
        <end position="342"/>
    </location>
</feature>
<keyword evidence="3" id="KW-0589">Pheromone response</keyword>
<feature type="transmembrane region" description="Helical" evidence="11">
    <location>
        <begin position="117"/>
        <end position="139"/>
    </location>
</feature>
<accession>A0AAV9H624</accession>
<keyword evidence="8 12" id="KW-0675">Receptor</keyword>
<protein>
    <submittedName>
        <fullName evidence="12">Pheromone A receptor-domain-containing protein</fullName>
    </submittedName>
</protein>
<proteinExistence type="inferred from homology"/>
<evidence type="ECO:0000256" key="11">
    <source>
        <dbReference type="SAM" id="Phobius"/>
    </source>
</evidence>
<evidence type="ECO:0000256" key="10">
    <source>
        <dbReference type="SAM" id="MobiDB-lite"/>
    </source>
</evidence>
<dbReference type="PANTHER" id="PTHR28097">
    <property type="entry name" value="PHEROMONE A FACTOR RECEPTOR"/>
    <property type="match status" value="1"/>
</dbReference>
<dbReference type="AlphaFoldDB" id="A0AAV9H624"/>
<evidence type="ECO:0000256" key="3">
    <source>
        <dbReference type="ARBA" id="ARBA00022507"/>
    </source>
</evidence>
<keyword evidence="7 11" id="KW-0472">Membrane</keyword>
<feature type="transmembrane region" description="Helical" evidence="11">
    <location>
        <begin position="160"/>
        <end position="181"/>
    </location>
</feature>
<evidence type="ECO:0000256" key="5">
    <source>
        <dbReference type="ARBA" id="ARBA00022989"/>
    </source>
</evidence>
<keyword evidence="6" id="KW-0297">G-protein coupled receptor</keyword>
<reference evidence="12" key="2">
    <citation type="submission" date="2023-05" db="EMBL/GenBank/DDBJ databases">
        <authorList>
            <consortium name="Lawrence Berkeley National Laboratory"/>
            <person name="Steindorff A."/>
            <person name="Hensen N."/>
            <person name="Bonometti L."/>
            <person name="Westerberg I."/>
            <person name="Brannstrom I.O."/>
            <person name="Guillou S."/>
            <person name="Cros-Aarteil S."/>
            <person name="Calhoun S."/>
            <person name="Haridas S."/>
            <person name="Kuo A."/>
            <person name="Mondo S."/>
            <person name="Pangilinan J."/>
            <person name="Riley R."/>
            <person name="Labutti K."/>
            <person name="Andreopoulos B."/>
            <person name="Lipzen A."/>
            <person name="Chen C."/>
            <person name="Yanf M."/>
            <person name="Daum C."/>
            <person name="Ng V."/>
            <person name="Clum A."/>
            <person name="Ohm R."/>
            <person name="Martin F."/>
            <person name="Silar P."/>
            <person name="Natvig D."/>
            <person name="Lalanne C."/>
            <person name="Gautier V."/>
            <person name="Ament-Velasquez S.L."/>
            <person name="Kruys A."/>
            <person name="Hutchinson M.I."/>
            <person name="Powell A.J."/>
            <person name="Barry K."/>
            <person name="Miller A.N."/>
            <person name="Grigoriev I.V."/>
            <person name="Debuchy R."/>
            <person name="Gladieux P."/>
            <person name="Thoren M.H."/>
            <person name="Johannesson H."/>
        </authorList>
    </citation>
    <scope>NUCLEOTIDE SEQUENCE</scope>
    <source>
        <strain evidence="12">PSN243</strain>
    </source>
</reference>
<comment type="caution">
    <text evidence="12">The sequence shown here is derived from an EMBL/GenBank/DDBJ whole genome shotgun (WGS) entry which is preliminary data.</text>
</comment>
<comment type="subcellular location">
    <subcellularLocation>
        <location evidence="1">Membrane</location>
        <topology evidence="1">Multi-pass membrane protein</topology>
    </subcellularLocation>
</comment>
<feature type="region of interest" description="Disordered" evidence="10">
    <location>
        <begin position="421"/>
        <end position="468"/>
    </location>
</feature>
<keyword evidence="9" id="KW-0807">Transducer</keyword>
<feature type="transmembrane region" description="Helical" evidence="11">
    <location>
        <begin position="77"/>
        <end position="97"/>
    </location>
</feature>
<dbReference type="Pfam" id="PF02076">
    <property type="entry name" value="STE3"/>
    <property type="match status" value="1"/>
</dbReference>
<keyword evidence="13" id="KW-1185">Reference proteome</keyword>
<sequence length="623" mass="69632">MADMAYMTFPGDNSQVPLDWSMFGFTATPEQRLGPPAPYSNPALQANLFFRVFLGIFAVLISGVPARLLWRNGEFAATVFCVAVLVRNVGYIINALIWRDDNVATWYDGKGWCDLQVYINFASDTAFNTCLFEIMRSLYSIMGLDRVSMMTSRERFRQQVISAAVIFAIPVVQVALSYFLMLRRYNISTLVGCTTIYHFDWVFFVFYVLPTPVFVLLAAILAALVFIRFRRIEKLTREVIHTHDTLMAARRHRVRRKLYFMTLGILVIVVPLTCALFVLNIRDGYEYWSDPYDYQLIVHGPDPFNHHFISFTTSDMVRFVDMNISYIPTLTAIVIFAIFGLTTEGLNDYRRLLLLFGLGYIFPKLKEEYNPDDRRSRSGWLSSFSRIFPVRGTRLSSRSGSATKDPKDSQFPTVDHISNASATVASGNQGEKADISCSGANGRSTPHNPWPDLSDLPEPESTTSIRSKIPNRNPWLFRTSLPSAPFRIPAFSLPTPNKKDSTERLVKTTSRAHSAPPPGSPPRKKTIGPKAAEEADASPCAKDNTDVWTGNGADVPHVNTRVWASESGRTNWDQEGGGNHGASQQNLGVIRVRTEMGVASTIQEAVATSIAARMQADPVAGRS</sequence>
<dbReference type="InterPro" id="IPR001499">
    <property type="entry name" value="GPCR_STE3"/>
</dbReference>
<comment type="similarity">
    <text evidence="2">Belongs to the G-protein coupled receptor 4 family.</text>
</comment>
<evidence type="ECO:0000256" key="1">
    <source>
        <dbReference type="ARBA" id="ARBA00004141"/>
    </source>
</evidence>
<reference evidence="12" key="1">
    <citation type="journal article" date="2023" name="Mol. Phylogenet. Evol.">
        <title>Genome-scale phylogeny and comparative genomics of the fungal order Sordariales.</title>
        <authorList>
            <person name="Hensen N."/>
            <person name="Bonometti L."/>
            <person name="Westerberg I."/>
            <person name="Brannstrom I.O."/>
            <person name="Guillou S."/>
            <person name="Cros-Aarteil S."/>
            <person name="Calhoun S."/>
            <person name="Haridas S."/>
            <person name="Kuo A."/>
            <person name="Mondo S."/>
            <person name="Pangilinan J."/>
            <person name="Riley R."/>
            <person name="LaButti K."/>
            <person name="Andreopoulos B."/>
            <person name="Lipzen A."/>
            <person name="Chen C."/>
            <person name="Yan M."/>
            <person name="Daum C."/>
            <person name="Ng V."/>
            <person name="Clum A."/>
            <person name="Steindorff A."/>
            <person name="Ohm R.A."/>
            <person name="Martin F."/>
            <person name="Silar P."/>
            <person name="Natvig D.O."/>
            <person name="Lalanne C."/>
            <person name="Gautier V."/>
            <person name="Ament-Velasquez S.L."/>
            <person name="Kruys A."/>
            <person name="Hutchinson M.I."/>
            <person name="Powell A.J."/>
            <person name="Barry K."/>
            <person name="Miller A.N."/>
            <person name="Grigoriev I.V."/>
            <person name="Debuchy R."/>
            <person name="Gladieux P."/>
            <person name="Hiltunen Thoren M."/>
            <person name="Johannesson H."/>
        </authorList>
    </citation>
    <scope>NUCLEOTIDE SEQUENCE</scope>
    <source>
        <strain evidence="12">PSN243</strain>
    </source>
</reference>
<evidence type="ECO:0000313" key="13">
    <source>
        <dbReference type="Proteomes" id="UP001321760"/>
    </source>
</evidence>
<dbReference type="GO" id="GO:0005886">
    <property type="term" value="C:plasma membrane"/>
    <property type="evidence" value="ECO:0007669"/>
    <property type="project" value="TreeGrafter"/>
</dbReference>
<feature type="transmembrane region" description="Helical" evidence="11">
    <location>
        <begin position="48"/>
        <end position="70"/>
    </location>
</feature>
<evidence type="ECO:0000256" key="4">
    <source>
        <dbReference type="ARBA" id="ARBA00022692"/>
    </source>
</evidence>
<feature type="transmembrane region" description="Helical" evidence="11">
    <location>
        <begin position="258"/>
        <end position="279"/>
    </location>
</feature>
<dbReference type="EMBL" id="MU865913">
    <property type="protein sequence ID" value="KAK4455892.1"/>
    <property type="molecule type" value="Genomic_DNA"/>
</dbReference>
<keyword evidence="5 11" id="KW-1133">Transmembrane helix</keyword>
<evidence type="ECO:0000313" key="12">
    <source>
        <dbReference type="EMBL" id="KAK4455892.1"/>
    </source>
</evidence>
<feature type="transmembrane region" description="Helical" evidence="11">
    <location>
        <begin position="201"/>
        <end position="227"/>
    </location>
</feature>
<keyword evidence="4 11" id="KW-0812">Transmembrane</keyword>
<dbReference type="PANTHER" id="PTHR28097:SF1">
    <property type="entry name" value="PHEROMONE A FACTOR RECEPTOR"/>
    <property type="match status" value="1"/>
</dbReference>
<evidence type="ECO:0000256" key="9">
    <source>
        <dbReference type="ARBA" id="ARBA00023224"/>
    </source>
</evidence>
<name>A0AAV9H624_9PEZI</name>
<feature type="compositionally biased region" description="Polar residues" evidence="10">
    <location>
        <begin position="438"/>
        <end position="447"/>
    </location>
</feature>